<evidence type="ECO:0000259" key="7">
    <source>
        <dbReference type="PROSITE" id="PS50178"/>
    </source>
</evidence>
<evidence type="ECO:0000256" key="5">
    <source>
        <dbReference type="SAM" id="MobiDB-lite"/>
    </source>
</evidence>
<evidence type="ECO:0000256" key="2">
    <source>
        <dbReference type="ARBA" id="ARBA00022771"/>
    </source>
</evidence>
<keyword evidence="3" id="KW-0862">Zinc</keyword>
<gene>
    <name evidence="8" type="ORF">RDWZM_002536</name>
</gene>
<evidence type="ECO:0000256" key="3">
    <source>
        <dbReference type="ARBA" id="ARBA00022833"/>
    </source>
</evidence>
<evidence type="ECO:0000313" key="9">
    <source>
        <dbReference type="Proteomes" id="UP001142055"/>
    </source>
</evidence>
<dbReference type="InterPro" id="IPR000306">
    <property type="entry name" value="Znf_FYVE"/>
</dbReference>
<feature type="domain" description="FYVE-type" evidence="7">
    <location>
        <begin position="166"/>
        <end position="226"/>
    </location>
</feature>
<organism evidence="8 9">
    <name type="scientific">Blomia tropicalis</name>
    <name type="common">Mite</name>
    <dbReference type="NCBI Taxonomy" id="40697"/>
    <lineage>
        <taxon>Eukaryota</taxon>
        <taxon>Metazoa</taxon>
        <taxon>Ecdysozoa</taxon>
        <taxon>Arthropoda</taxon>
        <taxon>Chelicerata</taxon>
        <taxon>Arachnida</taxon>
        <taxon>Acari</taxon>
        <taxon>Acariformes</taxon>
        <taxon>Sarcoptiformes</taxon>
        <taxon>Astigmata</taxon>
        <taxon>Glycyphagoidea</taxon>
        <taxon>Echimyopodidae</taxon>
        <taxon>Blomia</taxon>
    </lineage>
</organism>
<reference evidence="8" key="1">
    <citation type="submission" date="2022-12" db="EMBL/GenBank/DDBJ databases">
        <title>Genome assemblies of Blomia tropicalis.</title>
        <authorList>
            <person name="Cui Y."/>
        </authorList>
    </citation>
    <scope>NUCLEOTIDE SEQUENCE</scope>
    <source>
        <tissue evidence="8">Adult mites</tissue>
    </source>
</reference>
<evidence type="ECO:0000256" key="1">
    <source>
        <dbReference type="ARBA" id="ARBA00022723"/>
    </source>
</evidence>
<dbReference type="PROSITE" id="PS50003">
    <property type="entry name" value="PH_DOMAIN"/>
    <property type="match status" value="1"/>
</dbReference>
<dbReference type="Gene3D" id="3.30.40.10">
    <property type="entry name" value="Zinc/RING finger domain, C3HC4 (zinc finger)"/>
    <property type="match status" value="1"/>
</dbReference>
<dbReference type="Gene3D" id="2.30.29.30">
    <property type="entry name" value="Pleckstrin-homology domain (PH domain)/Phosphotyrosine-binding domain (PTB)"/>
    <property type="match status" value="1"/>
</dbReference>
<dbReference type="PANTHER" id="PTHR46280:SF3">
    <property type="entry name" value="PLECKSTRIN HOMOLOGY DOMAIN-CONTAINING FAMILY F MEMBER 1 HOMOLOG"/>
    <property type="match status" value="1"/>
</dbReference>
<dbReference type="InterPro" id="IPR001849">
    <property type="entry name" value="PH_domain"/>
</dbReference>
<dbReference type="InterPro" id="IPR055251">
    <property type="entry name" value="SOS1_NGEF_PH"/>
</dbReference>
<dbReference type="EMBL" id="JAPWDV010000001">
    <property type="protein sequence ID" value="KAJ6223991.1"/>
    <property type="molecule type" value="Genomic_DNA"/>
</dbReference>
<evidence type="ECO:0000313" key="8">
    <source>
        <dbReference type="EMBL" id="KAJ6223991.1"/>
    </source>
</evidence>
<sequence length="292" mass="33656">MYCDNDDETEIEIDSETEDIVEAIDCEDDEQDIDCDKVDLNPLHNQGRVLVGEGILKKMCRKKLKPRQMFLFNDILVYGSIVIRNKKYTRQHIIPLENVKIEDIDDIDEIQFGWFIRTPTKSFAVYAASLNEKREWINHINMCIKELLDRTGNRPISEHAAVWIPDKHSDVCMHCQKTTFTVLNRKHHCRNCGKIVCGSCSKNSYLILNISSKPVRVCDCCFMELSNRNNQTNPDGNSVCKNNNTSMENDDTSDSDSETRDKSGLNIRESRSIEELNIDQHPTFYSQMPPNA</sequence>
<feature type="domain" description="PH" evidence="6">
    <location>
        <begin position="49"/>
        <end position="145"/>
    </location>
</feature>
<dbReference type="InterPro" id="IPR051765">
    <property type="entry name" value="PH_domain-containing_F"/>
</dbReference>
<evidence type="ECO:0000256" key="4">
    <source>
        <dbReference type="PROSITE-ProRule" id="PRU00091"/>
    </source>
</evidence>
<dbReference type="Proteomes" id="UP001142055">
    <property type="component" value="Chromosome 1"/>
</dbReference>
<dbReference type="GO" id="GO:0008333">
    <property type="term" value="P:endosome to lysosome transport"/>
    <property type="evidence" value="ECO:0007669"/>
    <property type="project" value="TreeGrafter"/>
</dbReference>
<comment type="caution">
    <text evidence="8">The sequence shown here is derived from an EMBL/GenBank/DDBJ whole genome shotgun (WGS) entry which is preliminary data.</text>
</comment>
<dbReference type="PROSITE" id="PS50178">
    <property type="entry name" value="ZF_FYVE"/>
    <property type="match status" value="1"/>
</dbReference>
<dbReference type="InterPro" id="IPR017455">
    <property type="entry name" value="Znf_FYVE-rel"/>
</dbReference>
<feature type="region of interest" description="Disordered" evidence="5">
    <location>
        <begin position="233"/>
        <end position="292"/>
    </location>
</feature>
<feature type="compositionally biased region" description="Basic and acidic residues" evidence="5">
    <location>
        <begin position="257"/>
        <end position="274"/>
    </location>
</feature>
<dbReference type="GO" id="GO:0007032">
    <property type="term" value="P:endosome organization"/>
    <property type="evidence" value="ECO:0007669"/>
    <property type="project" value="TreeGrafter"/>
</dbReference>
<keyword evidence="9" id="KW-1185">Reference proteome</keyword>
<protein>
    <recommendedName>
        <fullName evidence="10">Pleckstrin homology domain-containing family F member 2</fullName>
    </recommendedName>
</protein>
<dbReference type="SMART" id="SM00233">
    <property type="entry name" value="PH"/>
    <property type="match status" value="1"/>
</dbReference>
<dbReference type="InterPro" id="IPR011993">
    <property type="entry name" value="PH-like_dom_sf"/>
</dbReference>
<name>A0A9Q0RSA4_BLOTA</name>
<dbReference type="GO" id="GO:0008270">
    <property type="term" value="F:zinc ion binding"/>
    <property type="evidence" value="ECO:0007669"/>
    <property type="project" value="UniProtKB-KW"/>
</dbReference>
<dbReference type="GO" id="GO:0005769">
    <property type="term" value="C:early endosome"/>
    <property type="evidence" value="ECO:0007669"/>
    <property type="project" value="TreeGrafter"/>
</dbReference>
<dbReference type="SUPFAM" id="SSF57903">
    <property type="entry name" value="FYVE/PHD zinc finger"/>
    <property type="match status" value="1"/>
</dbReference>
<dbReference type="Pfam" id="PF01363">
    <property type="entry name" value="FYVE"/>
    <property type="match status" value="1"/>
</dbReference>
<evidence type="ECO:0008006" key="10">
    <source>
        <dbReference type="Google" id="ProtNLM"/>
    </source>
</evidence>
<dbReference type="SUPFAM" id="SSF50729">
    <property type="entry name" value="PH domain-like"/>
    <property type="match status" value="1"/>
</dbReference>
<dbReference type="OMA" id="PVRVCEH"/>
<dbReference type="AlphaFoldDB" id="A0A9Q0RSA4"/>
<dbReference type="InterPro" id="IPR011011">
    <property type="entry name" value="Znf_FYVE_PHD"/>
</dbReference>
<dbReference type="SMART" id="SM00064">
    <property type="entry name" value="FYVE"/>
    <property type="match status" value="1"/>
</dbReference>
<dbReference type="PANTHER" id="PTHR46280">
    <property type="entry name" value="PLECKSTRIN HOMOLOGY DOMAIN-CONTAINING FAMILY F MEMBER 2-RELATED"/>
    <property type="match status" value="1"/>
</dbReference>
<accession>A0A9Q0RSA4</accession>
<feature type="compositionally biased region" description="Polar residues" evidence="5">
    <location>
        <begin position="283"/>
        <end position="292"/>
    </location>
</feature>
<proteinExistence type="predicted"/>
<evidence type="ECO:0000259" key="6">
    <source>
        <dbReference type="PROSITE" id="PS50003"/>
    </source>
</evidence>
<keyword evidence="2 4" id="KW-0863">Zinc-finger</keyword>
<dbReference type="InterPro" id="IPR013083">
    <property type="entry name" value="Znf_RING/FYVE/PHD"/>
</dbReference>
<dbReference type="GO" id="GO:0035091">
    <property type="term" value="F:phosphatidylinositol binding"/>
    <property type="evidence" value="ECO:0007669"/>
    <property type="project" value="TreeGrafter"/>
</dbReference>
<dbReference type="Pfam" id="PF22697">
    <property type="entry name" value="SOS1_NGEF_PH"/>
    <property type="match status" value="1"/>
</dbReference>
<keyword evidence="1" id="KW-0479">Metal-binding</keyword>